<keyword evidence="8" id="KW-1185">Reference proteome</keyword>
<evidence type="ECO:0000259" key="6">
    <source>
        <dbReference type="Pfam" id="PF13664"/>
    </source>
</evidence>
<keyword evidence="2 5" id="KW-0812">Transmembrane</keyword>
<keyword evidence="3 5" id="KW-1133">Transmembrane helix</keyword>
<accession>A0A9P6VFL0</accession>
<feature type="domain" description="TMEM205-like" evidence="6">
    <location>
        <begin position="17"/>
        <end position="126"/>
    </location>
</feature>
<dbReference type="PANTHER" id="PTHR23241">
    <property type="entry name" value="LATE EMBRYOGENESIS ABUNDANT PLANTS LEA-RELATED"/>
    <property type="match status" value="1"/>
</dbReference>
<feature type="transmembrane region" description="Helical" evidence="5">
    <location>
        <begin position="93"/>
        <end position="114"/>
    </location>
</feature>
<dbReference type="EMBL" id="VNKQ01000014">
    <property type="protein sequence ID" value="KAG0647031.1"/>
    <property type="molecule type" value="Genomic_DNA"/>
</dbReference>
<evidence type="ECO:0000256" key="5">
    <source>
        <dbReference type="SAM" id="Phobius"/>
    </source>
</evidence>
<proteinExistence type="predicted"/>
<keyword evidence="4 5" id="KW-0472">Membrane</keyword>
<comment type="caution">
    <text evidence="7">The sequence shown here is derived from an EMBL/GenBank/DDBJ whole genome shotgun (WGS) entry which is preliminary data.</text>
</comment>
<evidence type="ECO:0000256" key="2">
    <source>
        <dbReference type="ARBA" id="ARBA00022692"/>
    </source>
</evidence>
<name>A0A9P6VFL0_9HELO</name>
<evidence type="ECO:0000256" key="4">
    <source>
        <dbReference type="ARBA" id="ARBA00023136"/>
    </source>
</evidence>
<feature type="transmembrane region" description="Helical" evidence="5">
    <location>
        <begin position="52"/>
        <end position="73"/>
    </location>
</feature>
<dbReference type="PANTHER" id="PTHR23241:SF106">
    <property type="entry name" value="DUF4149 DOMAIN-CONTAINING PROTEIN"/>
    <property type="match status" value="1"/>
</dbReference>
<gene>
    <name evidence="7" type="ORF">D0Z07_6257</name>
</gene>
<evidence type="ECO:0000313" key="7">
    <source>
        <dbReference type="EMBL" id="KAG0647031.1"/>
    </source>
</evidence>
<dbReference type="Proteomes" id="UP000785200">
    <property type="component" value="Unassembled WGS sequence"/>
</dbReference>
<protein>
    <submittedName>
        <fullName evidence="7">Xanthocillin biosynthesis cluster D</fullName>
    </submittedName>
</protein>
<dbReference type="InterPro" id="IPR053009">
    <property type="entry name" value="Xanthocillin_Biosynth-Assoc"/>
</dbReference>
<evidence type="ECO:0000256" key="3">
    <source>
        <dbReference type="ARBA" id="ARBA00022989"/>
    </source>
</evidence>
<sequence>MPDLSIFKDPAPYHIITYGTLLGTQVFQSFIGGVVAYKALPRPQFSQLQEKIFPVYFGMQTIFPTVLALTYPGSLLLGTPSSIKGAFAEVNRWSVLVPLGTMFLSGLINMLYVGPKTTKIMKLRKHQETRDGKKSYDAGPHSTEMQNLNRSFGMMHGISSLINMGALVATISYGFTLAARIH</sequence>
<dbReference type="Pfam" id="PF13664">
    <property type="entry name" value="DUF4149"/>
    <property type="match status" value="1"/>
</dbReference>
<dbReference type="OrthoDB" id="1641132at2759"/>
<feature type="transmembrane region" description="Helical" evidence="5">
    <location>
        <begin position="160"/>
        <end position="181"/>
    </location>
</feature>
<dbReference type="InterPro" id="IPR025423">
    <property type="entry name" value="TMEM205-like"/>
</dbReference>
<evidence type="ECO:0000256" key="1">
    <source>
        <dbReference type="ARBA" id="ARBA00004370"/>
    </source>
</evidence>
<dbReference type="GO" id="GO:0016020">
    <property type="term" value="C:membrane"/>
    <property type="evidence" value="ECO:0007669"/>
    <property type="project" value="UniProtKB-SubCell"/>
</dbReference>
<feature type="transmembrane region" description="Helical" evidence="5">
    <location>
        <begin position="15"/>
        <end position="40"/>
    </location>
</feature>
<evidence type="ECO:0000313" key="8">
    <source>
        <dbReference type="Proteomes" id="UP000785200"/>
    </source>
</evidence>
<organism evidence="7 8">
    <name type="scientific">Hyphodiscus hymeniophilus</name>
    <dbReference type="NCBI Taxonomy" id="353542"/>
    <lineage>
        <taxon>Eukaryota</taxon>
        <taxon>Fungi</taxon>
        <taxon>Dikarya</taxon>
        <taxon>Ascomycota</taxon>
        <taxon>Pezizomycotina</taxon>
        <taxon>Leotiomycetes</taxon>
        <taxon>Helotiales</taxon>
        <taxon>Hyphodiscaceae</taxon>
        <taxon>Hyphodiscus</taxon>
    </lineage>
</organism>
<dbReference type="AlphaFoldDB" id="A0A9P6VFL0"/>
<comment type="subcellular location">
    <subcellularLocation>
        <location evidence="1">Membrane</location>
    </subcellularLocation>
</comment>
<reference evidence="7" key="1">
    <citation type="submission" date="2019-07" db="EMBL/GenBank/DDBJ databases">
        <title>Hyphodiscus hymeniophilus genome sequencing and assembly.</title>
        <authorList>
            <person name="Kramer G."/>
            <person name="Nodwell J."/>
        </authorList>
    </citation>
    <scope>NUCLEOTIDE SEQUENCE</scope>
    <source>
        <strain evidence="7">ATCC 34498</strain>
    </source>
</reference>